<comment type="caution">
    <text evidence="7">The sequence shown here is derived from an EMBL/GenBank/DDBJ whole genome shotgun (WGS) entry which is preliminary data.</text>
</comment>
<dbReference type="EMBL" id="NOZQ01000225">
    <property type="protein sequence ID" value="OYD13684.1"/>
    <property type="molecule type" value="Genomic_DNA"/>
</dbReference>
<keyword evidence="5 6" id="KW-0949">S-adenosyl-L-methionine</keyword>
<comment type="caution">
    <text evidence="6">Lacks conserved residue(s) required for the propagation of feature annotation.</text>
</comment>
<feature type="binding site" evidence="6">
    <location>
        <position position="80"/>
    </location>
    <ligand>
        <name>S-adenosyl-L-methionine</name>
        <dbReference type="ChEBI" id="CHEBI:59789"/>
    </ligand>
</feature>
<dbReference type="Proteomes" id="UP000215215">
    <property type="component" value="Unassembled WGS sequence"/>
</dbReference>
<dbReference type="HAMAP" id="MF_00074">
    <property type="entry name" value="16SrRNA_methyltr_G"/>
    <property type="match status" value="1"/>
</dbReference>
<feature type="binding site" evidence="6">
    <location>
        <position position="75"/>
    </location>
    <ligand>
        <name>S-adenosyl-L-methionine</name>
        <dbReference type="ChEBI" id="CHEBI:59789"/>
    </ligand>
</feature>
<evidence type="ECO:0000256" key="6">
    <source>
        <dbReference type="HAMAP-Rule" id="MF_00074"/>
    </source>
</evidence>
<evidence type="ECO:0000256" key="5">
    <source>
        <dbReference type="ARBA" id="ARBA00022691"/>
    </source>
</evidence>
<sequence length="210" mass="24525">MESEIVRLKEGLERIKLRADEDTIRRLYTYYQLILKWNEKVNLVSRDERDIVKRHILDSLSIYYSIKGTDLLDFGSGAGFPGIPLKILNNDLSLDILEAKKKKAVFLREVRRGLELRDVRIYNCDIRQFQSDRAYDVITARKVGSIKRIVQLTARLLKENGRIITFKGEKLPIELEEAGETLKRYKLSIVEIQNRIFTRGKICVLSAFDY</sequence>
<dbReference type="InterPro" id="IPR029063">
    <property type="entry name" value="SAM-dependent_MTases_sf"/>
</dbReference>
<keyword evidence="3 6" id="KW-0489">Methyltransferase</keyword>
<reference evidence="7 8" key="1">
    <citation type="submission" date="2017-07" db="EMBL/GenBank/DDBJ databases">
        <title>Recovery of genomes from metagenomes via a dereplication, aggregation, and scoring strategy.</title>
        <authorList>
            <person name="Sieber C.M."/>
            <person name="Probst A.J."/>
            <person name="Sharrar A."/>
            <person name="Thomas B.C."/>
            <person name="Hess M."/>
            <person name="Tringe S.G."/>
            <person name="Banfield J.F."/>
        </authorList>
    </citation>
    <scope>NUCLEOTIDE SEQUENCE [LARGE SCALE GENOMIC DNA]</scope>
    <source>
        <strain evidence="7">JGI_Cruoil_03_44_89</strain>
    </source>
</reference>
<evidence type="ECO:0000256" key="2">
    <source>
        <dbReference type="ARBA" id="ARBA00022552"/>
    </source>
</evidence>
<evidence type="ECO:0000256" key="4">
    <source>
        <dbReference type="ARBA" id="ARBA00022679"/>
    </source>
</evidence>
<dbReference type="Pfam" id="PF02527">
    <property type="entry name" value="GidB"/>
    <property type="match status" value="1"/>
</dbReference>
<dbReference type="EC" id="2.1.1.-" evidence="6"/>
<dbReference type="SUPFAM" id="SSF53335">
    <property type="entry name" value="S-adenosyl-L-methionine-dependent methyltransferases"/>
    <property type="match status" value="1"/>
</dbReference>
<protein>
    <recommendedName>
        <fullName evidence="6">Ribosomal RNA small subunit methyltransferase G</fullName>
        <ecNumber evidence="6">2.1.1.-</ecNumber>
    </recommendedName>
    <alternativeName>
        <fullName evidence="6">16S rRNA 7-methylguanosine methyltransferase</fullName>
        <shortName evidence="6">16S rRNA m7G methyltransferase</shortName>
    </alternativeName>
</protein>
<dbReference type="PANTHER" id="PTHR31760:SF0">
    <property type="entry name" value="S-ADENOSYL-L-METHIONINE-DEPENDENT METHYLTRANSFERASES SUPERFAMILY PROTEIN"/>
    <property type="match status" value="1"/>
</dbReference>
<evidence type="ECO:0000313" key="7">
    <source>
        <dbReference type="EMBL" id="OYD13684.1"/>
    </source>
</evidence>
<dbReference type="Gene3D" id="3.40.50.150">
    <property type="entry name" value="Vaccinia Virus protein VP39"/>
    <property type="match status" value="1"/>
</dbReference>
<comment type="function">
    <text evidence="6">Specifically methylates the N7 position of a guanine in 16S rRNA.</text>
</comment>
<proteinExistence type="inferred from homology"/>
<evidence type="ECO:0000256" key="1">
    <source>
        <dbReference type="ARBA" id="ARBA00022490"/>
    </source>
</evidence>
<keyword evidence="2 6" id="KW-0698">rRNA processing</keyword>
<dbReference type="InterPro" id="IPR003682">
    <property type="entry name" value="rRNA_ssu_MeTfrase_G"/>
</dbReference>
<comment type="subcellular location">
    <subcellularLocation>
        <location evidence="6">Cytoplasm</location>
    </subcellularLocation>
</comment>
<evidence type="ECO:0000256" key="3">
    <source>
        <dbReference type="ARBA" id="ARBA00022603"/>
    </source>
</evidence>
<keyword evidence="4 6" id="KW-0808">Transferase</keyword>
<dbReference type="PANTHER" id="PTHR31760">
    <property type="entry name" value="S-ADENOSYL-L-METHIONINE-DEPENDENT METHYLTRANSFERASES SUPERFAMILY PROTEIN"/>
    <property type="match status" value="1"/>
</dbReference>
<feature type="binding site" evidence="6">
    <location>
        <position position="141"/>
    </location>
    <ligand>
        <name>S-adenosyl-L-methionine</name>
        <dbReference type="ChEBI" id="CHEBI:59789"/>
    </ligand>
</feature>
<name>A0A235BN77_UNCW3</name>
<dbReference type="NCBIfam" id="TIGR00138">
    <property type="entry name" value="rsmG_gidB"/>
    <property type="match status" value="1"/>
</dbReference>
<dbReference type="PIRSF" id="PIRSF003078">
    <property type="entry name" value="GidB"/>
    <property type="match status" value="1"/>
</dbReference>
<gene>
    <name evidence="6 7" type="primary">rsmG</name>
    <name evidence="7" type="ORF">CH333_10440</name>
</gene>
<organism evidence="7 8">
    <name type="scientific">candidate division WOR-3 bacterium JGI_Cruoil_03_44_89</name>
    <dbReference type="NCBI Taxonomy" id="1973748"/>
    <lineage>
        <taxon>Bacteria</taxon>
        <taxon>Bacteria division WOR-3</taxon>
    </lineage>
</organism>
<dbReference type="CDD" id="cd02440">
    <property type="entry name" value="AdoMet_MTases"/>
    <property type="match status" value="1"/>
</dbReference>
<dbReference type="GO" id="GO:0005829">
    <property type="term" value="C:cytosol"/>
    <property type="evidence" value="ECO:0007669"/>
    <property type="project" value="TreeGrafter"/>
</dbReference>
<accession>A0A235BN77</accession>
<dbReference type="GO" id="GO:0070043">
    <property type="term" value="F:rRNA (guanine-N7-)-methyltransferase activity"/>
    <property type="evidence" value="ECO:0007669"/>
    <property type="project" value="UniProtKB-UniRule"/>
</dbReference>
<keyword evidence="1 6" id="KW-0963">Cytoplasm</keyword>
<comment type="similarity">
    <text evidence="6">Belongs to the methyltransferase superfamily. RNA methyltransferase RsmG family.</text>
</comment>
<dbReference type="AlphaFoldDB" id="A0A235BN77"/>
<evidence type="ECO:0000313" key="8">
    <source>
        <dbReference type="Proteomes" id="UP000215215"/>
    </source>
</evidence>